<protein>
    <submittedName>
        <fullName evidence="2">Uncharacterized protein</fullName>
    </submittedName>
</protein>
<dbReference type="EMBL" id="AP026367">
    <property type="protein sequence ID" value="BDN82623.1"/>
    <property type="molecule type" value="Genomic_DNA"/>
</dbReference>
<proteinExistence type="predicted"/>
<evidence type="ECO:0000313" key="2">
    <source>
        <dbReference type="EMBL" id="BDN82623.1"/>
    </source>
</evidence>
<evidence type="ECO:0000256" key="1">
    <source>
        <dbReference type="SAM" id="MobiDB-lite"/>
    </source>
</evidence>
<dbReference type="Proteomes" id="UP001058626">
    <property type="component" value="Chromosome"/>
</dbReference>
<keyword evidence="3" id="KW-1185">Reference proteome</keyword>
<name>A0A9N7LS73_9MYCO</name>
<accession>A0A9N7LS73</accession>
<feature type="compositionally biased region" description="Pro residues" evidence="1">
    <location>
        <begin position="33"/>
        <end position="43"/>
    </location>
</feature>
<dbReference type="AlphaFoldDB" id="A0A9N7LS73"/>
<sequence length="107" mass="10690">MVCSHRAGGETPLPLVEPTTCSGQVAGKTGTPAPLPNSPPPVADKPAGRTLVPVAETPAKPTVPAPRPPASSDTGLPSDAACTTEADPTPGRTEPDAPTGLCPRENH</sequence>
<reference evidence="2" key="1">
    <citation type="submission" date="2022-06" db="EMBL/GenBank/DDBJ databases">
        <title>Complete genome sequence of Mycobacterium pseudoshottsii NJB1907-Z4.</title>
        <authorList>
            <person name="Komine T."/>
            <person name="Fukano H."/>
            <person name="Wada S."/>
        </authorList>
    </citation>
    <scope>NUCLEOTIDE SEQUENCE</scope>
    <source>
        <strain evidence="2">NJB1907-Z4</strain>
    </source>
</reference>
<gene>
    <name evidence="2" type="ORF">NJB1907Z4_C28380</name>
</gene>
<feature type="region of interest" description="Disordered" evidence="1">
    <location>
        <begin position="1"/>
        <end position="107"/>
    </location>
</feature>
<evidence type="ECO:0000313" key="3">
    <source>
        <dbReference type="Proteomes" id="UP001058626"/>
    </source>
</evidence>
<organism evidence="2 3">
    <name type="scientific">Mycobacterium pseudoshottsii</name>
    <dbReference type="NCBI Taxonomy" id="265949"/>
    <lineage>
        <taxon>Bacteria</taxon>
        <taxon>Bacillati</taxon>
        <taxon>Actinomycetota</taxon>
        <taxon>Actinomycetes</taxon>
        <taxon>Mycobacteriales</taxon>
        <taxon>Mycobacteriaceae</taxon>
        <taxon>Mycobacterium</taxon>
        <taxon>Mycobacterium ulcerans group</taxon>
    </lineage>
</organism>